<evidence type="ECO:0000256" key="3">
    <source>
        <dbReference type="SAM" id="MobiDB-lite"/>
    </source>
</evidence>
<dbReference type="GO" id="GO:0004252">
    <property type="term" value="F:serine-type endopeptidase activity"/>
    <property type="evidence" value="ECO:0007669"/>
    <property type="project" value="InterPro"/>
</dbReference>
<dbReference type="InterPro" id="IPR051201">
    <property type="entry name" value="Chloro_Bact_Ser_Proteases"/>
</dbReference>
<dbReference type="Gene3D" id="2.40.10.120">
    <property type="match status" value="1"/>
</dbReference>
<evidence type="ECO:0000256" key="1">
    <source>
        <dbReference type="ARBA" id="ARBA00022670"/>
    </source>
</evidence>
<keyword evidence="1" id="KW-0645">Protease</keyword>
<dbReference type="Pfam" id="PF13365">
    <property type="entry name" value="Trypsin_2"/>
    <property type="match status" value="1"/>
</dbReference>
<protein>
    <submittedName>
        <fullName evidence="5">Unannotated protein</fullName>
    </submittedName>
</protein>
<gene>
    <name evidence="5" type="ORF">UFOPK3770_00491</name>
</gene>
<dbReference type="Pfam" id="PF13180">
    <property type="entry name" value="PDZ_2"/>
    <property type="match status" value="1"/>
</dbReference>
<dbReference type="AlphaFoldDB" id="A0A6J5Z0L4"/>
<feature type="domain" description="PDZ" evidence="4">
    <location>
        <begin position="312"/>
        <end position="393"/>
    </location>
</feature>
<dbReference type="PROSITE" id="PS50106">
    <property type="entry name" value="PDZ"/>
    <property type="match status" value="1"/>
</dbReference>
<evidence type="ECO:0000256" key="2">
    <source>
        <dbReference type="ARBA" id="ARBA00022801"/>
    </source>
</evidence>
<dbReference type="PANTHER" id="PTHR43343">
    <property type="entry name" value="PEPTIDASE S12"/>
    <property type="match status" value="1"/>
</dbReference>
<dbReference type="InterPro" id="IPR009003">
    <property type="entry name" value="Peptidase_S1_PA"/>
</dbReference>
<dbReference type="InterPro" id="IPR036034">
    <property type="entry name" value="PDZ_sf"/>
</dbReference>
<keyword evidence="2" id="KW-0378">Hydrolase</keyword>
<dbReference type="Gene3D" id="2.30.42.10">
    <property type="match status" value="1"/>
</dbReference>
<organism evidence="5">
    <name type="scientific">freshwater metagenome</name>
    <dbReference type="NCBI Taxonomy" id="449393"/>
    <lineage>
        <taxon>unclassified sequences</taxon>
        <taxon>metagenomes</taxon>
        <taxon>ecological metagenomes</taxon>
    </lineage>
</organism>
<dbReference type="SUPFAM" id="SSF50156">
    <property type="entry name" value="PDZ domain-like"/>
    <property type="match status" value="1"/>
</dbReference>
<dbReference type="SUPFAM" id="SSF50494">
    <property type="entry name" value="Trypsin-like serine proteases"/>
    <property type="match status" value="1"/>
</dbReference>
<dbReference type="EMBL" id="CAESAJ010000036">
    <property type="protein sequence ID" value="CAB4334918.1"/>
    <property type="molecule type" value="Genomic_DNA"/>
</dbReference>
<name>A0A6J5Z0L4_9ZZZZ</name>
<dbReference type="PRINTS" id="PR00834">
    <property type="entry name" value="PROTEASES2C"/>
</dbReference>
<evidence type="ECO:0000313" key="5">
    <source>
        <dbReference type="EMBL" id="CAB4334918.1"/>
    </source>
</evidence>
<sequence>MTELVGDGINSGAGSQDSSTRTVTPTWVYSQPIAQPIAPPSVLAPSDTSAPKKSRPARVAVVAGLISGLLSGAGGYAAANWADSSTNTTITLPTAAGDTSPRPGDSIAGLAKSVLPTVVSISVTSDVGAGTGSGFVIKSDNKESFILTNNHVAGGAGASATIKIDFQDDSEAEATVVGTDDSYDLAVLKVARGNLPVAQLGNSDDVVVGDATLAIGSPLGLSGTVTSGIVSAMDRPVTAGDQEASSFISAIQTDAAINPGNSGGPLINAAGQVIGVNSAIASLGSSFGGQSGSIGLGFAIPINKARRVAEDLMSTGKSSHPIIGVTIDMNYTGLGAKIGEVTSGGPAEKVGLKPGVVVTKVNGKKIADGTELIVRIRAQEAGEKITLTLANGDNVDLVLGTA</sequence>
<dbReference type="PANTHER" id="PTHR43343:SF3">
    <property type="entry name" value="PROTEASE DO-LIKE 8, CHLOROPLASTIC"/>
    <property type="match status" value="1"/>
</dbReference>
<reference evidence="5" key="1">
    <citation type="submission" date="2020-05" db="EMBL/GenBank/DDBJ databases">
        <authorList>
            <person name="Chiriac C."/>
            <person name="Salcher M."/>
            <person name="Ghai R."/>
            <person name="Kavagutti S V."/>
        </authorList>
    </citation>
    <scope>NUCLEOTIDE SEQUENCE</scope>
</reference>
<dbReference type="SMART" id="SM00228">
    <property type="entry name" value="PDZ"/>
    <property type="match status" value="1"/>
</dbReference>
<feature type="compositionally biased region" description="Polar residues" evidence="3">
    <location>
        <begin position="12"/>
        <end position="23"/>
    </location>
</feature>
<dbReference type="GO" id="GO:0006508">
    <property type="term" value="P:proteolysis"/>
    <property type="evidence" value="ECO:0007669"/>
    <property type="project" value="UniProtKB-KW"/>
</dbReference>
<dbReference type="InterPro" id="IPR001940">
    <property type="entry name" value="Peptidase_S1C"/>
</dbReference>
<evidence type="ECO:0000259" key="4">
    <source>
        <dbReference type="PROSITE" id="PS50106"/>
    </source>
</evidence>
<feature type="region of interest" description="Disordered" evidence="3">
    <location>
        <begin position="1"/>
        <end position="23"/>
    </location>
</feature>
<accession>A0A6J5Z0L4</accession>
<proteinExistence type="predicted"/>
<dbReference type="InterPro" id="IPR001478">
    <property type="entry name" value="PDZ"/>
</dbReference>